<reference evidence="3" key="1">
    <citation type="journal article" date="2019" name="Int. J. Syst. Evol. Microbiol.">
        <title>The Global Catalogue of Microorganisms (GCM) 10K type strain sequencing project: providing services to taxonomists for standard genome sequencing and annotation.</title>
        <authorList>
            <consortium name="The Broad Institute Genomics Platform"/>
            <consortium name="The Broad Institute Genome Sequencing Center for Infectious Disease"/>
            <person name="Wu L."/>
            <person name="Ma J."/>
        </authorList>
    </citation>
    <scope>NUCLEOTIDE SEQUENCE [LARGE SCALE GENOMIC DNA]</scope>
    <source>
        <strain evidence="3">JCM 11574</strain>
    </source>
</reference>
<gene>
    <name evidence="2" type="ORF">GCM10010521_00130</name>
</gene>
<evidence type="ECO:0000256" key="1">
    <source>
        <dbReference type="SAM" id="MobiDB-lite"/>
    </source>
</evidence>
<sequence>MGGADGVGAEFWWGSSSSAGILQFFRWAKPRSAEARPAARARLASLGGGERAGPRGLEPGEDHGGIRVVVQADKA</sequence>
<feature type="region of interest" description="Disordered" evidence="1">
    <location>
        <begin position="45"/>
        <end position="64"/>
    </location>
</feature>
<evidence type="ECO:0000313" key="2">
    <source>
        <dbReference type="EMBL" id="GAA3116292.1"/>
    </source>
</evidence>
<name>A0ABP6MJ43_9ACTN</name>
<evidence type="ECO:0000313" key="3">
    <source>
        <dbReference type="Proteomes" id="UP001500893"/>
    </source>
</evidence>
<dbReference type="Proteomes" id="UP001500893">
    <property type="component" value="Unassembled WGS sequence"/>
</dbReference>
<comment type="caution">
    <text evidence="2">The sequence shown here is derived from an EMBL/GenBank/DDBJ whole genome shotgun (WGS) entry which is preliminary data.</text>
</comment>
<protein>
    <submittedName>
        <fullName evidence="2">Uncharacterized protein</fullName>
    </submittedName>
</protein>
<organism evidence="2 3">
    <name type="scientific">Streptomyces rameus</name>
    <dbReference type="NCBI Taxonomy" id="68261"/>
    <lineage>
        <taxon>Bacteria</taxon>
        <taxon>Bacillati</taxon>
        <taxon>Actinomycetota</taxon>
        <taxon>Actinomycetes</taxon>
        <taxon>Kitasatosporales</taxon>
        <taxon>Streptomycetaceae</taxon>
        <taxon>Streptomyces</taxon>
    </lineage>
</organism>
<keyword evidence="3" id="KW-1185">Reference proteome</keyword>
<accession>A0ABP6MJ43</accession>
<dbReference type="EMBL" id="BAAAVM010000001">
    <property type="protein sequence ID" value="GAA3116292.1"/>
    <property type="molecule type" value="Genomic_DNA"/>
</dbReference>
<proteinExistence type="predicted"/>